<name>A0AAV4XSB1_CAEEX</name>
<reference evidence="2 3" key="1">
    <citation type="submission" date="2021-06" db="EMBL/GenBank/DDBJ databases">
        <title>Caerostris extrusa draft genome.</title>
        <authorList>
            <person name="Kono N."/>
            <person name="Arakawa K."/>
        </authorList>
    </citation>
    <scope>NUCLEOTIDE SEQUENCE [LARGE SCALE GENOMIC DNA]</scope>
</reference>
<evidence type="ECO:0000313" key="2">
    <source>
        <dbReference type="EMBL" id="GIY96794.1"/>
    </source>
</evidence>
<evidence type="ECO:0000256" key="1">
    <source>
        <dbReference type="SAM" id="MobiDB-lite"/>
    </source>
</evidence>
<feature type="compositionally biased region" description="Basic and acidic residues" evidence="1">
    <location>
        <begin position="344"/>
        <end position="356"/>
    </location>
</feature>
<comment type="caution">
    <text evidence="2">The sequence shown here is derived from an EMBL/GenBank/DDBJ whole genome shotgun (WGS) entry which is preliminary data.</text>
</comment>
<sequence>MTLMIVWTITPRSVRVQAIIQQSSSSYVPSQYHLMHSYVPSQYHHMHSYVPSHPFICTISSIHMYHLNTISSIHMYHLIHSYVPSPPFICTISSIHIKARAVSSVKDVQNSFGGPHPGSLSRSCGVGEGNRRVAACKMRVFDTTKKEPLNVFPTDTPSLTKKNTATNTMKSRHKIKSSRKQNWEIRFLQKLNSEIPLISHDSCTDMVHCSEYLQNSVTNKIIQSAKEPEFMKYWILCLWAWLICLNKIECYHRRHLKRDGRTSNPPTPPRSEDKDALKEALQLLNLGKKTLGLNTEDPDLLIKLVESPNNKRKSEEVQKLLQHPQEHTPRPHRKAVPGPVGGGRQDEGGQLHQRDA</sequence>
<proteinExistence type="predicted"/>
<feature type="region of interest" description="Disordered" evidence="1">
    <location>
        <begin position="312"/>
        <end position="356"/>
    </location>
</feature>
<protein>
    <submittedName>
        <fullName evidence="2">Uncharacterized protein</fullName>
    </submittedName>
</protein>
<dbReference type="EMBL" id="BPLR01018087">
    <property type="protein sequence ID" value="GIY96794.1"/>
    <property type="molecule type" value="Genomic_DNA"/>
</dbReference>
<feature type="compositionally biased region" description="Basic and acidic residues" evidence="1">
    <location>
        <begin position="312"/>
        <end position="329"/>
    </location>
</feature>
<organism evidence="2 3">
    <name type="scientific">Caerostris extrusa</name>
    <name type="common">Bark spider</name>
    <name type="synonym">Caerostris bankana</name>
    <dbReference type="NCBI Taxonomy" id="172846"/>
    <lineage>
        <taxon>Eukaryota</taxon>
        <taxon>Metazoa</taxon>
        <taxon>Ecdysozoa</taxon>
        <taxon>Arthropoda</taxon>
        <taxon>Chelicerata</taxon>
        <taxon>Arachnida</taxon>
        <taxon>Araneae</taxon>
        <taxon>Araneomorphae</taxon>
        <taxon>Entelegynae</taxon>
        <taxon>Araneoidea</taxon>
        <taxon>Araneidae</taxon>
        <taxon>Caerostris</taxon>
    </lineage>
</organism>
<keyword evidence="3" id="KW-1185">Reference proteome</keyword>
<dbReference type="AlphaFoldDB" id="A0AAV4XSB1"/>
<accession>A0AAV4XSB1</accession>
<evidence type="ECO:0000313" key="3">
    <source>
        <dbReference type="Proteomes" id="UP001054945"/>
    </source>
</evidence>
<dbReference type="Proteomes" id="UP001054945">
    <property type="component" value="Unassembled WGS sequence"/>
</dbReference>
<gene>
    <name evidence="2" type="primary">AVEN_58750_1</name>
    <name evidence="2" type="ORF">CEXT_560121</name>
</gene>